<evidence type="ECO:0000313" key="3">
    <source>
        <dbReference type="EMBL" id="KAF4627253.1"/>
    </source>
</evidence>
<proteinExistence type="predicted"/>
<name>A0A8H4VYB6_9HELO</name>
<dbReference type="GO" id="GO:0003677">
    <property type="term" value="F:DNA binding"/>
    <property type="evidence" value="ECO:0007669"/>
    <property type="project" value="UniProtKB-KW"/>
</dbReference>
<keyword evidence="1" id="KW-0238">DNA-binding</keyword>
<dbReference type="Pfam" id="PF03184">
    <property type="entry name" value="DDE_1"/>
    <property type="match status" value="1"/>
</dbReference>
<dbReference type="InterPro" id="IPR050863">
    <property type="entry name" value="CenT-Element_Derived"/>
</dbReference>
<dbReference type="Proteomes" id="UP000566819">
    <property type="component" value="Unassembled WGS sequence"/>
</dbReference>
<dbReference type="EMBL" id="JAAMPI010001002">
    <property type="protein sequence ID" value="KAF4627253.1"/>
    <property type="molecule type" value="Genomic_DNA"/>
</dbReference>
<evidence type="ECO:0000259" key="2">
    <source>
        <dbReference type="PROSITE" id="PS51253"/>
    </source>
</evidence>
<evidence type="ECO:0000256" key="1">
    <source>
        <dbReference type="ARBA" id="ARBA00023125"/>
    </source>
</evidence>
<feature type="domain" description="HTH CENPB-type" evidence="2">
    <location>
        <begin position="53"/>
        <end position="118"/>
    </location>
</feature>
<dbReference type="PANTHER" id="PTHR19303:SF74">
    <property type="entry name" value="POGO TRANSPOSABLE ELEMENT WITH KRAB DOMAIN"/>
    <property type="match status" value="1"/>
</dbReference>
<protein>
    <recommendedName>
        <fullName evidence="2">HTH CENPB-type domain-containing protein</fullName>
    </recommendedName>
</protein>
<organism evidence="3 4">
    <name type="scientific">Cudoniella acicularis</name>
    <dbReference type="NCBI Taxonomy" id="354080"/>
    <lineage>
        <taxon>Eukaryota</taxon>
        <taxon>Fungi</taxon>
        <taxon>Dikarya</taxon>
        <taxon>Ascomycota</taxon>
        <taxon>Pezizomycotina</taxon>
        <taxon>Leotiomycetes</taxon>
        <taxon>Helotiales</taxon>
        <taxon>Tricladiaceae</taxon>
        <taxon>Cudoniella</taxon>
    </lineage>
</organism>
<sequence length="333" mass="37574">MARVDKSARIDAAVAALKRGEFTNYSNAATKYGCDRTSLSKRMRGLTKSKKEANSLWHQCLTSEQEEVLITRINSLTDRGMPPTSHIVKNLAEEIKGASVGKNWVGQFVKRHGIRLKSLYLRNIDNLRVSAEYAPMFILFFATLTAVIEKYRITAENIYNFDEKGFLIGLGRTLKRIITQEALKSGRVKKAKQDGSREFISILACISAFGKWIPPLLVYKGDLGDLQNTWVDDVTTKSAAHFTVSSNGWSNNAIGLVWLKQVFCRYTKPKRETQKRLLIVDGYSSHVNMAFINTCDKNSIIVLILPPHTTHRLQPLDVGLFQPLSTAYSWELE</sequence>
<comment type="caution">
    <text evidence="3">The sequence shown here is derived from an EMBL/GenBank/DDBJ whole genome shotgun (WGS) entry which is preliminary data.</text>
</comment>
<dbReference type="InterPro" id="IPR006600">
    <property type="entry name" value="HTH_CenpB_DNA-bd_dom"/>
</dbReference>
<reference evidence="3 4" key="1">
    <citation type="submission" date="2020-03" db="EMBL/GenBank/DDBJ databases">
        <title>Draft Genome Sequence of Cudoniella acicularis.</title>
        <authorList>
            <person name="Buettner E."/>
            <person name="Kellner H."/>
        </authorList>
    </citation>
    <scope>NUCLEOTIDE SEQUENCE [LARGE SCALE GENOMIC DNA]</scope>
    <source>
        <strain evidence="3 4">DSM 108380</strain>
    </source>
</reference>
<dbReference type="PANTHER" id="PTHR19303">
    <property type="entry name" value="TRANSPOSON"/>
    <property type="match status" value="1"/>
</dbReference>
<accession>A0A8H4VYB6</accession>
<evidence type="ECO:0000313" key="4">
    <source>
        <dbReference type="Proteomes" id="UP000566819"/>
    </source>
</evidence>
<dbReference type="InterPro" id="IPR004875">
    <property type="entry name" value="DDE_SF_endonuclease_dom"/>
</dbReference>
<dbReference type="OrthoDB" id="3560646at2759"/>
<dbReference type="GO" id="GO:0005634">
    <property type="term" value="C:nucleus"/>
    <property type="evidence" value="ECO:0007669"/>
    <property type="project" value="TreeGrafter"/>
</dbReference>
<dbReference type="PROSITE" id="PS51253">
    <property type="entry name" value="HTH_CENPB"/>
    <property type="match status" value="1"/>
</dbReference>
<dbReference type="Pfam" id="PF03221">
    <property type="entry name" value="HTH_Tnp_Tc5"/>
    <property type="match status" value="1"/>
</dbReference>
<keyword evidence="4" id="KW-1185">Reference proteome</keyword>
<dbReference type="AlphaFoldDB" id="A0A8H4VYB6"/>
<dbReference type="SMART" id="SM00674">
    <property type="entry name" value="CENPB"/>
    <property type="match status" value="1"/>
</dbReference>
<gene>
    <name evidence="3" type="ORF">G7Y89_g10904</name>
</gene>